<dbReference type="InterPro" id="IPR050570">
    <property type="entry name" value="Cell_wall_metabolism_enzyme"/>
</dbReference>
<evidence type="ECO:0000256" key="1">
    <source>
        <dbReference type="ARBA" id="ARBA00001947"/>
    </source>
</evidence>
<evidence type="ECO:0000256" key="5">
    <source>
        <dbReference type="ARBA" id="ARBA00022729"/>
    </source>
</evidence>
<evidence type="ECO:0000259" key="9">
    <source>
        <dbReference type="Pfam" id="PF01551"/>
    </source>
</evidence>
<dbReference type="Gene3D" id="2.70.70.10">
    <property type="entry name" value="Glucose Permease (Domain IIA)"/>
    <property type="match status" value="1"/>
</dbReference>
<dbReference type="Pfam" id="PF01551">
    <property type="entry name" value="Peptidase_M23"/>
    <property type="match status" value="1"/>
</dbReference>
<keyword evidence="4" id="KW-0479">Metal-binding</keyword>
<evidence type="ECO:0000313" key="11">
    <source>
        <dbReference type="EMBL" id="MBR0553308.1"/>
    </source>
</evidence>
<protein>
    <submittedName>
        <fullName evidence="11">M23 family metallopeptidase</fullName>
    </submittedName>
</protein>
<dbReference type="Proteomes" id="UP000676996">
    <property type="component" value="Unassembled WGS sequence"/>
</dbReference>
<dbReference type="SUPFAM" id="SSF51261">
    <property type="entry name" value="Duplicated hybrid motif"/>
    <property type="match status" value="1"/>
</dbReference>
<dbReference type="GO" id="GO:0006508">
    <property type="term" value="P:proteolysis"/>
    <property type="evidence" value="ECO:0007669"/>
    <property type="project" value="UniProtKB-KW"/>
</dbReference>
<dbReference type="Pfam" id="PF19425">
    <property type="entry name" value="Csd3_N2"/>
    <property type="match status" value="1"/>
</dbReference>
<dbReference type="InterPro" id="IPR011055">
    <property type="entry name" value="Dup_hybrid_motif"/>
</dbReference>
<keyword evidence="12" id="KW-1185">Reference proteome</keyword>
<gene>
    <name evidence="11" type="ORF">J7S20_12390</name>
</gene>
<evidence type="ECO:0000256" key="8">
    <source>
        <dbReference type="ARBA" id="ARBA00023049"/>
    </source>
</evidence>
<accession>A0A8T4IE67</accession>
<keyword evidence="3" id="KW-0645">Protease</keyword>
<keyword evidence="5" id="KW-0732">Signal</keyword>
<dbReference type="FunFam" id="2.70.70.10:FF:000006">
    <property type="entry name" value="M23 family peptidase"/>
    <property type="match status" value="1"/>
</dbReference>
<evidence type="ECO:0000313" key="12">
    <source>
        <dbReference type="Proteomes" id="UP000676996"/>
    </source>
</evidence>
<evidence type="ECO:0000256" key="2">
    <source>
        <dbReference type="ARBA" id="ARBA00004196"/>
    </source>
</evidence>
<comment type="cofactor">
    <cofactor evidence="1">
        <name>Zn(2+)</name>
        <dbReference type="ChEBI" id="CHEBI:29105"/>
    </cofactor>
</comment>
<dbReference type="GO" id="GO:0004222">
    <property type="term" value="F:metalloendopeptidase activity"/>
    <property type="evidence" value="ECO:0007669"/>
    <property type="project" value="TreeGrafter"/>
</dbReference>
<dbReference type="PANTHER" id="PTHR21666:SF289">
    <property type="entry name" value="L-ALA--D-GLU ENDOPEPTIDASE"/>
    <property type="match status" value="1"/>
</dbReference>
<reference evidence="11" key="1">
    <citation type="submission" date="2021-04" db="EMBL/GenBank/DDBJ databases">
        <title>Ouciella asimina sp. nov., isolated from the surface seawater in the hydrothermal field of Okinawa Trough.</title>
        <authorList>
            <person name="Shuang W."/>
        </authorList>
    </citation>
    <scope>NUCLEOTIDE SEQUENCE</scope>
    <source>
        <strain evidence="11">LXI357</strain>
    </source>
</reference>
<feature type="domain" description="Csd3-like second N-terminal" evidence="10">
    <location>
        <begin position="233"/>
        <end position="349"/>
    </location>
</feature>
<evidence type="ECO:0000256" key="7">
    <source>
        <dbReference type="ARBA" id="ARBA00022833"/>
    </source>
</evidence>
<evidence type="ECO:0000259" key="10">
    <source>
        <dbReference type="Pfam" id="PF19425"/>
    </source>
</evidence>
<dbReference type="InterPro" id="IPR016047">
    <property type="entry name" value="M23ase_b-sheet_dom"/>
</dbReference>
<name>A0A8T4IE67_9SPHN</name>
<dbReference type="GO" id="GO:0046872">
    <property type="term" value="F:metal ion binding"/>
    <property type="evidence" value="ECO:0007669"/>
    <property type="project" value="UniProtKB-KW"/>
</dbReference>
<evidence type="ECO:0000256" key="3">
    <source>
        <dbReference type="ARBA" id="ARBA00022670"/>
    </source>
</evidence>
<evidence type="ECO:0000256" key="4">
    <source>
        <dbReference type="ARBA" id="ARBA00022723"/>
    </source>
</evidence>
<sequence>MFLRTEHGLDQGSGTGALSFGRVLAPRPQSLADKLRERFPDFDPVPDLGSRIGSREWFRGVATCAALCTVTVMLSPGFSRPIHAASPAPLSGSDWDDARTQSISALALGSNTGAHMGATNLVEPLADTPERPIIEKTALVGRGEDFADVLLRAGLDKADATRTADLVGNAISLDDLKSGTRLDLTLGRRPAKSQPRPLEKLSFRAKFDLTLEVSRGDAGLSLTRIPIAVDHTPLRIRGRVGASLYRSARAAGVPASAVAAYIKSIANVVPMSSIVADDQFDIIVQRERAATGETQLGNLLYAGLDHGSRDVQLMRWDDDGRTSWFDPKGTSERKGAMMMPVHGRITSTFGMRYHPILHAKRMHKGLDIAAAYGTPIHAASDGVVAYAGRAGGYGNFIKLKHRGGITTEYGHMSKFAVHSGERVRRGEVIGYVGSTGLSTGAHLHWEIRKNGRAVNPQSFSFSSVERLAGSNLREFKARLRRLLSVPAAGVPGDAEEDAG</sequence>
<dbReference type="EMBL" id="JAGRQC010000003">
    <property type="protein sequence ID" value="MBR0553308.1"/>
    <property type="molecule type" value="Genomic_DNA"/>
</dbReference>
<comment type="subcellular location">
    <subcellularLocation>
        <location evidence="2">Cell envelope</location>
    </subcellularLocation>
</comment>
<keyword evidence="8" id="KW-0482">Metalloprotease</keyword>
<feature type="domain" description="M23ase beta-sheet core" evidence="9">
    <location>
        <begin position="361"/>
        <end position="456"/>
    </location>
</feature>
<dbReference type="GO" id="GO:0030313">
    <property type="term" value="C:cell envelope"/>
    <property type="evidence" value="ECO:0007669"/>
    <property type="project" value="UniProtKB-SubCell"/>
</dbReference>
<keyword evidence="7" id="KW-0862">Zinc</keyword>
<dbReference type="Gene3D" id="3.10.450.350">
    <property type="match status" value="1"/>
</dbReference>
<comment type="caution">
    <text evidence="11">The sequence shown here is derived from an EMBL/GenBank/DDBJ whole genome shotgun (WGS) entry which is preliminary data.</text>
</comment>
<proteinExistence type="predicted"/>
<organism evidence="11 12">
    <name type="scientific">Stakelama marina</name>
    <dbReference type="NCBI Taxonomy" id="2826939"/>
    <lineage>
        <taxon>Bacteria</taxon>
        <taxon>Pseudomonadati</taxon>
        <taxon>Pseudomonadota</taxon>
        <taxon>Alphaproteobacteria</taxon>
        <taxon>Sphingomonadales</taxon>
        <taxon>Sphingomonadaceae</taxon>
        <taxon>Stakelama</taxon>
    </lineage>
</organism>
<dbReference type="InterPro" id="IPR045834">
    <property type="entry name" value="Csd3_N2"/>
</dbReference>
<evidence type="ECO:0000256" key="6">
    <source>
        <dbReference type="ARBA" id="ARBA00022801"/>
    </source>
</evidence>
<keyword evidence="6" id="KW-0378">Hydrolase</keyword>
<dbReference type="RefSeq" id="WP_284054539.1">
    <property type="nucleotide sequence ID" value="NZ_JAGRQC010000003.1"/>
</dbReference>
<dbReference type="AlphaFoldDB" id="A0A8T4IE67"/>
<dbReference type="PANTHER" id="PTHR21666">
    <property type="entry name" value="PEPTIDASE-RELATED"/>
    <property type="match status" value="1"/>
</dbReference>
<dbReference type="CDD" id="cd12797">
    <property type="entry name" value="M23_peptidase"/>
    <property type="match status" value="1"/>
</dbReference>